<evidence type="ECO:0000313" key="2">
    <source>
        <dbReference type="EMBL" id="NYZ22675.1"/>
    </source>
</evidence>
<dbReference type="EMBL" id="JABFDB010000021">
    <property type="protein sequence ID" value="NYZ22675.1"/>
    <property type="molecule type" value="Genomic_DNA"/>
</dbReference>
<comment type="caution">
    <text evidence="2">The sequence shown here is derived from an EMBL/GenBank/DDBJ whole genome shotgun (WGS) entry which is preliminary data.</text>
</comment>
<dbReference type="Gene3D" id="3.40.50.300">
    <property type="entry name" value="P-loop containing nucleotide triphosphate hydrolases"/>
    <property type="match status" value="1"/>
</dbReference>
<dbReference type="InterPro" id="IPR038727">
    <property type="entry name" value="NadR/Ttd14_AAA_dom"/>
</dbReference>
<evidence type="ECO:0000259" key="1">
    <source>
        <dbReference type="Pfam" id="PF13521"/>
    </source>
</evidence>
<accession>A0ABX2TFZ6</accession>
<dbReference type="InterPro" id="IPR027417">
    <property type="entry name" value="P-loop_NTPase"/>
</dbReference>
<sequence length="197" mass="21997">MYRIMVAARDMRRPRIGLTGSAGVGKTTLALTVADALGVPVLEERMRARLLAGFSLHAMTRDEHRDLLRDDSEDLIDAATACDDGFVSDRTPLDFVAFWLCNGYAADEPDGTGALLERAIAATEAWDAVIVLPWGVLPLLDDGVRYPNRWHQLHAQTVIEGLCRRYVPMPRLHFMPAHMNEPDVRCDWILRHVGVVP</sequence>
<evidence type="ECO:0000313" key="3">
    <source>
        <dbReference type="Proteomes" id="UP000584642"/>
    </source>
</evidence>
<dbReference type="Pfam" id="PF13521">
    <property type="entry name" value="AAA_28"/>
    <property type="match status" value="1"/>
</dbReference>
<reference evidence="2 3" key="1">
    <citation type="submission" date="2020-05" db="EMBL/GenBank/DDBJ databases">
        <title>Azospirillum oleiclasticum sp. nov, a nitrogen-fixing and heavy crude oil-emulsifying bacterium isolated from the crude oil of Yumen Oilfield.</title>
        <authorList>
            <person name="Wu D."/>
            <person name="Cai M."/>
            <person name="Zhang X."/>
        </authorList>
    </citation>
    <scope>NUCLEOTIDE SEQUENCE [LARGE SCALE GENOMIC DNA]</scope>
    <source>
        <strain evidence="2 3">ROY-1-1-2</strain>
    </source>
</reference>
<dbReference type="SUPFAM" id="SSF52540">
    <property type="entry name" value="P-loop containing nucleoside triphosphate hydrolases"/>
    <property type="match status" value="1"/>
</dbReference>
<protein>
    <submittedName>
        <fullName evidence="2">AAA family ATPase</fullName>
    </submittedName>
</protein>
<name>A0ABX2TFZ6_9PROT</name>
<gene>
    <name evidence="2" type="ORF">HND93_23435</name>
</gene>
<dbReference type="Proteomes" id="UP000584642">
    <property type="component" value="Unassembled WGS sequence"/>
</dbReference>
<dbReference type="RefSeq" id="WP_180284452.1">
    <property type="nucleotide sequence ID" value="NZ_JABFDB010000021.1"/>
</dbReference>
<feature type="domain" description="NadR/Ttd14 AAA" evidence="1">
    <location>
        <begin position="15"/>
        <end position="155"/>
    </location>
</feature>
<organism evidence="2 3">
    <name type="scientific">Azospirillum oleiclasticum</name>
    <dbReference type="NCBI Taxonomy" id="2735135"/>
    <lineage>
        <taxon>Bacteria</taxon>
        <taxon>Pseudomonadati</taxon>
        <taxon>Pseudomonadota</taxon>
        <taxon>Alphaproteobacteria</taxon>
        <taxon>Rhodospirillales</taxon>
        <taxon>Azospirillaceae</taxon>
        <taxon>Azospirillum</taxon>
    </lineage>
</organism>
<keyword evidence="3" id="KW-1185">Reference proteome</keyword>
<proteinExistence type="predicted"/>